<dbReference type="EMBL" id="MHLP01000039">
    <property type="protein sequence ID" value="OGZ11249.1"/>
    <property type="molecule type" value="Genomic_DNA"/>
</dbReference>
<gene>
    <name evidence="3" type="ORF">A2942_00450</name>
</gene>
<name>A0A1G2DCA3_9BACT</name>
<dbReference type="Proteomes" id="UP000178534">
    <property type="component" value="Unassembled WGS sequence"/>
</dbReference>
<sequence>MDNPLVCHSHVVDQRGSLWEEKMMVNRERFRKRYDDAIKRAVKEQLSGKGITDITGDGDIVVEIDLMSVPRLRHDPSSAPSEKVFPGNIILHKGDKIPKQGGGSGSGKGKSGHGQEAGQGGGGGRMRLPLTKEEWIGYVFQDLELPNLVLKMLTSSDELRLEQRGFSSVGPAHLLDLKRTILRSDGRLQVIEQQIEDDLDEERKKMKQQEAVIAEEEAKKQSGSPRWRQAQMQKGYHLERIRELENELGVVPQFEKMDLRYRHHEMIPVPVTEAVVFFHLDVSGSMSEKDKLLALTLFRFEYLFLTKLYRRVHLVLIHYHGEAYECQSVEEFFGTSGTGGTEYSCALELHQKIQEERFPASQYNIYVTHASDGDNFTEDREKTIKFMNEVVLPRTQYYVYVQIGNERKDTEFWRTFSKLQKPYPQLTIAALTEPREIIPVFRKLFKKKGVKVK</sequence>
<accession>A0A1G2DCA3</accession>
<keyword evidence="1" id="KW-0175">Coiled coil</keyword>
<dbReference type="Pfam" id="PF04285">
    <property type="entry name" value="DUF444"/>
    <property type="match status" value="1"/>
</dbReference>
<dbReference type="PANTHER" id="PTHR30510:SF2">
    <property type="entry name" value="UPF0229 PROTEIN YEAH"/>
    <property type="match status" value="1"/>
</dbReference>
<feature type="region of interest" description="Disordered" evidence="2">
    <location>
        <begin position="94"/>
        <end position="126"/>
    </location>
</feature>
<evidence type="ECO:0000313" key="3">
    <source>
        <dbReference type="EMBL" id="OGZ11249.1"/>
    </source>
</evidence>
<dbReference type="STRING" id="1798665.A2942_00450"/>
<feature type="compositionally biased region" description="Gly residues" evidence="2">
    <location>
        <begin position="100"/>
        <end position="109"/>
    </location>
</feature>
<proteinExistence type="predicted"/>
<protein>
    <submittedName>
        <fullName evidence="3">Uncharacterized protein</fullName>
    </submittedName>
</protein>
<feature type="coiled-coil region" evidence="1">
    <location>
        <begin position="192"/>
        <end position="219"/>
    </location>
</feature>
<evidence type="ECO:0000256" key="2">
    <source>
        <dbReference type="SAM" id="MobiDB-lite"/>
    </source>
</evidence>
<organism evidence="3 4">
    <name type="scientific">Candidatus Lloydbacteria bacterium RIFCSPLOWO2_01_FULL_50_20</name>
    <dbReference type="NCBI Taxonomy" id="1798665"/>
    <lineage>
        <taxon>Bacteria</taxon>
        <taxon>Candidatus Lloydiibacteriota</taxon>
    </lineage>
</organism>
<dbReference type="PANTHER" id="PTHR30510">
    <property type="entry name" value="UPF0229 PROTEIN YEAH"/>
    <property type="match status" value="1"/>
</dbReference>
<reference evidence="3 4" key="1">
    <citation type="journal article" date="2016" name="Nat. Commun.">
        <title>Thousands of microbial genomes shed light on interconnected biogeochemical processes in an aquifer system.</title>
        <authorList>
            <person name="Anantharaman K."/>
            <person name="Brown C.T."/>
            <person name="Hug L.A."/>
            <person name="Sharon I."/>
            <person name="Castelle C.J."/>
            <person name="Probst A.J."/>
            <person name="Thomas B.C."/>
            <person name="Singh A."/>
            <person name="Wilkins M.J."/>
            <person name="Karaoz U."/>
            <person name="Brodie E.L."/>
            <person name="Williams K.H."/>
            <person name="Hubbard S.S."/>
            <person name="Banfield J.F."/>
        </authorList>
    </citation>
    <scope>NUCLEOTIDE SEQUENCE [LARGE SCALE GENOMIC DNA]</scope>
</reference>
<dbReference type="InterPro" id="IPR006698">
    <property type="entry name" value="UPF0229"/>
</dbReference>
<comment type="caution">
    <text evidence="3">The sequence shown here is derived from an EMBL/GenBank/DDBJ whole genome shotgun (WGS) entry which is preliminary data.</text>
</comment>
<feature type="compositionally biased region" description="Gly residues" evidence="2">
    <location>
        <begin position="115"/>
        <end position="125"/>
    </location>
</feature>
<evidence type="ECO:0000256" key="1">
    <source>
        <dbReference type="SAM" id="Coils"/>
    </source>
</evidence>
<dbReference type="AlphaFoldDB" id="A0A1G2DCA3"/>
<evidence type="ECO:0000313" key="4">
    <source>
        <dbReference type="Proteomes" id="UP000178534"/>
    </source>
</evidence>